<evidence type="ECO:0000313" key="1">
    <source>
        <dbReference type="EMBL" id="GAG83791.1"/>
    </source>
</evidence>
<dbReference type="AlphaFoldDB" id="X1CHS4"/>
<proteinExistence type="predicted"/>
<gene>
    <name evidence="1" type="ORF">S01H4_29888</name>
</gene>
<dbReference type="EMBL" id="BART01015387">
    <property type="protein sequence ID" value="GAG83791.1"/>
    <property type="molecule type" value="Genomic_DNA"/>
</dbReference>
<reference evidence="1" key="1">
    <citation type="journal article" date="2014" name="Front. Microbiol.">
        <title>High frequency of phylogenetically diverse reductive dehalogenase-homologous genes in deep subseafloor sedimentary metagenomes.</title>
        <authorList>
            <person name="Kawai M."/>
            <person name="Futagami T."/>
            <person name="Toyoda A."/>
            <person name="Takaki Y."/>
            <person name="Nishi S."/>
            <person name="Hori S."/>
            <person name="Arai W."/>
            <person name="Tsubouchi T."/>
            <person name="Morono Y."/>
            <person name="Uchiyama I."/>
            <person name="Ito T."/>
            <person name="Fujiyama A."/>
            <person name="Inagaki F."/>
            <person name="Takami H."/>
        </authorList>
    </citation>
    <scope>NUCLEOTIDE SEQUENCE</scope>
    <source>
        <strain evidence="1">Expedition CK06-06</strain>
    </source>
</reference>
<sequence>MEAGDTLYHTFIIPEWEYCQTKWFTFRGEVDDILSPSVGPIFEHHHSGGIENAIILRPNAKGILCTIPREIGDPCPDHWKNIDEEISDEGETQLNRSPVEWYGWAYDFFLLQSMPTIELPIIGVWLTVRARRVGGVINSKMLRTGIRTYGTTYWKTPRWHVTQDWKNYSFSRPSNPYTHLPWTYQEINDLEIAV</sequence>
<feature type="non-terminal residue" evidence="1">
    <location>
        <position position="194"/>
    </location>
</feature>
<protein>
    <submittedName>
        <fullName evidence="1">Uncharacterized protein</fullName>
    </submittedName>
</protein>
<name>X1CHS4_9ZZZZ</name>
<comment type="caution">
    <text evidence="1">The sequence shown here is derived from an EMBL/GenBank/DDBJ whole genome shotgun (WGS) entry which is preliminary data.</text>
</comment>
<organism evidence="1">
    <name type="scientific">marine sediment metagenome</name>
    <dbReference type="NCBI Taxonomy" id="412755"/>
    <lineage>
        <taxon>unclassified sequences</taxon>
        <taxon>metagenomes</taxon>
        <taxon>ecological metagenomes</taxon>
    </lineage>
</organism>
<accession>X1CHS4</accession>